<reference evidence="1 2" key="1">
    <citation type="submission" date="2019-12" db="EMBL/GenBank/DDBJ databases">
        <authorList>
            <person name="Huq M.A."/>
        </authorList>
    </citation>
    <scope>NUCLEOTIDE SEQUENCE [LARGE SCALE GENOMIC DNA]</scope>
    <source>
        <strain evidence="1 2">MAH-20</strain>
    </source>
</reference>
<dbReference type="AlphaFoldDB" id="A0A6I4J2C0"/>
<evidence type="ECO:0000313" key="1">
    <source>
        <dbReference type="EMBL" id="MVO78444.1"/>
    </source>
</evidence>
<organism evidence="1 2">
    <name type="scientific">Sphingomonas horti</name>
    <dbReference type="NCBI Taxonomy" id="2682842"/>
    <lineage>
        <taxon>Bacteria</taxon>
        <taxon>Pseudomonadati</taxon>
        <taxon>Pseudomonadota</taxon>
        <taxon>Alphaproteobacteria</taxon>
        <taxon>Sphingomonadales</taxon>
        <taxon>Sphingomonadaceae</taxon>
        <taxon>Sphingomonas</taxon>
    </lineage>
</organism>
<evidence type="ECO:0000313" key="2">
    <source>
        <dbReference type="Proteomes" id="UP000441389"/>
    </source>
</evidence>
<dbReference type="SUPFAM" id="SSF49478">
    <property type="entry name" value="Cna protein B-type domain"/>
    <property type="match status" value="1"/>
</dbReference>
<comment type="caution">
    <text evidence="1">The sequence shown here is derived from an EMBL/GenBank/DDBJ whole genome shotgun (WGS) entry which is preliminary data.</text>
</comment>
<accession>A0A6I4J2C0</accession>
<protein>
    <recommendedName>
        <fullName evidence="3">Carboxypeptidase regulatory-like domain-containing protein</fullName>
    </recommendedName>
</protein>
<dbReference type="Proteomes" id="UP000441389">
    <property type="component" value="Unassembled WGS sequence"/>
</dbReference>
<dbReference type="EMBL" id="WQMS01000013">
    <property type="protein sequence ID" value="MVO78444.1"/>
    <property type="molecule type" value="Genomic_DNA"/>
</dbReference>
<sequence>MTRIVFRDRSGKPVAGAVVAITTAPAEMADIGYVTDNEGAIALSIPAPGSYGFVLTGANGGRMIASKRLAAEGEVDVTAHAMG</sequence>
<gene>
    <name evidence="1" type="ORF">GON01_10930</name>
</gene>
<dbReference type="RefSeq" id="WP_157027388.1">
    <property type="nucleotide sequence ID" value="NZ_WQMS01000013.1"/>
</dbReference>
<name>A0A6I4J2C0_9SPHN</name>
<proteinExistence type="predicted"/>
<keyword evidence="2" id="KW-1185">Reference proteome</keyword>
<evidence type="ECO:0008006" key="3">
    <source>
        <dbReference type="Google" id="ProtNLM"/>
    </source>
</evidence>